<dbReference type="EMBL" id="JBBNAF010000008">
    <property type="protein sequence ID" value="KAK9121460.1"/>
    <property type="molecule type" value="Genomic_DNA"/>
</dbReference>
<protein>
    <submittedName>
        <fullName evidence="1">Uncharacterized protein</fullName>
    </submittedName>
</protein>
<dbReference type="Proteomes" id="UP001420932">
    <property type="component" value="Unassembled WGS sequence"/>
</dbReference>
<evidence type="ECO:0000313" key="1">
    <source>
        <dbReference type="EMBL" id="KAK9121460.1"/>
    </source>
</evidence>
<sequence length="62" mass="7544">MEDEGTMMRRRPCPEEMICNDAREDERDETKQRLSLCFVSFWCGEGFDRFRISEQWNREMCG</sequence>
<dbReference type="AlphaFoldDB" id="A0AAP0IU41"/>
<reference evidence="1 2" key="1">
    <citation type="submission" date="2024-01" db="EMBL/GenBank/DDBJ databases">
        <title>Genome assemblies of Stephania.</title>
        <authorList>
            <person name="Yang L."/>
        </authorList>
    </citation>
    <scope>NUCLEOTIDE SEQUENCE [LARGE SCALE GENOMIC DNA]</scope>
    <source>
        <strain evidence="1">YNDBR</strain>
        <tissue evidence="1">Leaf</tissue>
    </source>
</reference>
<gene>
    <name evidence="1" type="ORF">Syun_019077</name>
</gene>
<evidence type="ECO:0000313" key="2">
    <source>
        <dbReference type="Proteomes" id="UP001420932"/>
    </source>
</evidence>
<keyword evidence="2" id="KW-1185">Reference proteome</keyword>
<organism evidence="1 2">
    <name type="scientific">Stephania yunnanensis</name>
    <dbReference type="NCBI Taxonomy" id="152371"/>
    <lineage>
        <taxon>Eukaryota</taxon>
        <taxon>Viridiplantae</taxon>
        <taxon>Streptophyta</taxon>
        <taxon>Embryophyta</taxon>
        <taxon>Tracheophyta</taxon>
        <taxon>Spermatophyta</taxon>
        <taxon>Magnoliopsida</taxon>
        <taxon>Ranunculales</taxon>
        <taxon>Menispermaceae</taxon>
        <taxon>Menispermoideae</taxon>
        <taxon>Cissampelideae</taxon>
        <taxon>Stephania</taxon>
    </lineage>
</organism>
<accession>A0AAP0IU41</accession>
<name>A0AAP0IU41_9MAGN</name>
<proteinExistence type="predicted"/>
<comment type="caution">
    <text evidence="1">The sequence shown here is derived from an EMBL/GenBank/DDBJ whole genome shotgun (WGS) entry which is preliminary data.</text>
</comment>